<protein>
    <submittedName>
        <fullName evidence="2">Uncharacterized protein</fullName>
    </submittedName>
</protein>
<dbReference type="AlphaFoldDB" id="A0A238VED3"/>
<dbReference type="RefSeq" id="WP_141107235.1">
    <property type="nucleotide sequence ID" value="NZ_FZNX01000001.1"/>
</dbReference>
<feature type="transmembrane region" description="Helical" evidence="1">
    <location>
        <begin position="7"/>
        <end position="25"/>
    </location>
</feature>
<organism evidence="2 3">
    <name type="scientific">Lutibacter flavus</name>
    <dbReference type="NCBI Taxonomy" id="691689"/>
    <lineage>
        <taxon>Bacteria</taxon>
        <taxon>Pseudomonadati</taxon>
        <taxon>Bacteroidota</taxon>
        <taxon>Flavobacteriia</taxon>
        <taxon>Flavobacteriales</taxon>
        <taxon>Flavobacteriaceae</taxon>
        <taxon>Lutibacter</taxon>
    </lineage>
</organism>
<keyword evidence="1" id="KW-1133">Transmembrane helix</keyword>
<dbReference type="Proteomes" id="UP000198412">
    <property type="component" value="Unassembled WGS sequence"/>
</dbReference>
<dbReference type="OrthoDB" id="1452660at2"/>
<dbReference type="EMBL" id="FZNX01000001">
    <property type="protein sequence ID" value="SNR32043.1"/>
    <property type="molecule type" value="Genomic_DNA"/>
</dbReference>
<feature type="transmembrane region" description="Helical" evidence="1">
    <location>
        <begin position="31"/>
        <end position="51"/>
    </location>
</feature>
<evidence type="ECO:0000313" key="2">
    <source>
        <dbReference type="EMBL" id="SNR32043.1"/>
    </source>
</evidence>
<name>A0A238VED3_9FLAO</name>
<evidence type="ECO:0000256" key="1">
    <source>
        <dbReference type="SAM" id="Phobius"/>
    </source>
</evidence>
<sequence>MKINKVITLFTFGVFLIIAGSILKFTNNPQASLVLAIGLVFELLAGLLFIWKKIKK</sequence>
<keyword evidence="1" id="KW-0472">Membrane</keyword>
<reference evidence="3" key="1">
    <citation type="submission" date="2017-06" db="EMBL/GenBank/DDBJ databases">
        <authorList>
            <person name="Varghese N."/>
            <person name="Submissions S."/>
        </authorList>
    </citation>
    <scope>NUCLEOTIDE SEQUENCE [LARGE SCALE GENOMIC DNA]</scope>
    <source>
        <strain evidence="3">DSM 27993</strain>
    </source>
</reference>
<evidence type="ECO:0000313" key="3">
    <source>
        <dbReference type="Proteomes" id="UP000198412"/>
    </source>
</evidence>
<accession>A0A238VED3</accession>
<keyword evidence="3" id="KW-1185">Reference proteome</keyword>
<gene>
    <name evidence="2" type="ORF">SAMN04488111_0277</name>
</gene>
<proteinExistence type="predicted"/>
<keyword evidence="1" id="KW-0812">Transmembrane</keyword>